<evidence type="ECO:0000256" key="1">
    <source>
        <dbReference type="SAM" id="MobiDB-lite"/>
    </source>
</evidence>
<protein>
    <submittedName>
        <fullName evidence="2">Uncharacterized protein</fullName>
    </submittedName>
</protein>
<evidence type="ECO:0000313" key="2">
    <source>
        <dbReference type="EMBL" id="MBA8942715.1"/>
    </source>
</evidence>
<dbReference type="Proteomes" id="UP000530412">
    <property type="component" value="Unassembled WGS sequence"/>
</dbReference>
<gene>
    <name evidence="2" type="ORF">FHS33_001109</name>
</gene>
<name>A0AA40SAP3_9ACTN</name>
<proteinExistence type="predicted"/>
<feature type="compositionally biased region" description="Low complexity" evidence="1">
    <location>
        <begin position="19"/>
        <end position="29"/>
    </location>
</feature>
<organism evidence="2 3">
    <name type="scientific">Streptomyces calvus</name>
    <dbReference type="NCBI Taxonomy" id="67282"/>
    <lineage>
        <taxon>Bacteria</taxon>
        <taxon>Bacillati</taxon>
        <taxon>Actinomycetota</taxon>
        <taxon>Actinomycetes</taxon>
        <taxon>Kitasatosporales</taxon>
        <taxon>Streptomycetaceae</taxon>
        <taxon>Streptomyces</taxon>
    </lineage>
</organism>
<sequence length="57" mass="5968">MPASIREEVDHLLGAVTTRRTSTRPIRPSHGSAQVARVPGDNGGTSSACTARAHSRS</sequence>
<reference evidence="2 3" key="1">
    <citation type="submission" date="2020-08" db="EMBL/GenBank/DDBJ databases">
        <title>Genomic Encyclopedia of Type Strains, Phase III (KMG-III): the genomes of soil and plant-associated and newly described type strains.</title>
        <authorList>
            <person name="Whitman W."/>
        </authorList>
    </citation>
    <scope>NUCLEOTIDE SEQUENCE [LARGE SCALE GENOMIC DNA]</scope>
    <source>
        <strain evidence="2 3">CECT 3271</strain>
    </source>
</reference>
<feature type="region of interest" description="Disordered" evidence="1">
    <location>
        <begin position="19"/>
        <end position="57"/>
    </location>
</feature>
<dbReference type="EMBL" id="JACJIE010000002">
    <property type="protein sequence ID" value="MBA8942715.1"/>
    <property type="molecule type" value="Genomic_DNA"/>
</dbReference>
<accession>A0AA40SAP3</accession>
<evidence type="ECO:0000313" key="3">
    <source>
        <dbReference type="Proteomes" id="UP000530412"/>
    </source>
</evidence>
<dbReference type="RefSeq" id="WP_167530097.1">
    <property type="nucleotide sequence ID" value="NZ_BMSU01000030.1"/>
</dbReference>
<dbReference type="AlphaFoldDB" id="A0AA40SAP3"/>
<comment type="caution">
    <text evidence="2">The sequence shown here is derived from an EMBL/GenBank/DDBJ whole genome shotgun (WGS) entry which is preliminary data.</text>
</comment>